<evidence type="ECO:0000313" key="8">
    <source>
        <dbReference type="Proteomes" id="UP000005096"/>
    </source>
</evidence>
<dbReference type="GO" id="GO:0019563">
    <property type="term" value="P:glycerol catabolic process"/>
    <property type="evidence" value="ECO:0007669"/>
    <property type="project" value="InterPro"/>
</dbReference>
<keyword evidence="8" id="KW-1185">Reference proteome</keyword>
<dbReference type="Pfam" id="PF03610">
    <property type="entry name" value="EIIA-man"/>
    <property type="match status" value="1"/>
</dbReference>
<evidence type="ECO:0000256" key="2">
    <source>
        <dbReference type="ARBA" id="ARBA00002788"/>
    </source>
</evidence>
<sequence length="133" mass="13138">MIGILVVSHSAEAARGIALIASQMSGGGAFVRGVGGSEDGGLGTSVPQILEVLQELLGACEGVAVVPDLGSAVLSARSALEFLDPSEAARVAVADAPALEGAMMGAVESSLGSDLAKVVATAEGARNLEKTRH</sequence>
<reference evidence="7 8" key="1">
    <citation type="journal article" date="2010" name="Stand. Genomic Sci.">
        <title>Non-contiguous finished genome sequence of Aminomonas paucivorans type strain (GLU-3).</title>
        <authorList>
            <person name="Pitluck S."/>
            <person name="Yasawong M."/>
            <person name="Held B."/>
            <person name="Lapidus A."/>
            <person name="Nolan M."/>
            <person name="Copeland A."/>
            <person name="Lucas S."/>
            <person name="Del Rio T.G."/>
            <person name="Tice H."/>
            <person name="Cheng J.F."/>
            <person name="Chertkov O."/>
            <person name="Goodwin L."/>
            <person name="Tapia R."/>
            <person name="Han C."/>
            <person name="Liolios K."/>
            <person name="Ivanova N."/>
            <person name="Mavromatis K."/>
            <person name="Ovchinnikova G."/>
            <person name="Pati A."/>
            <person name="Chen A."/>
            <person name="Palaniappan K."/>
            <person name="Land M."/>
            <person name="Hauser L."/>
            <person name="Chang Y.J."/>
            <person name="Jeffries C.D."/>
            <person name="Pukall R."/>
            <person name="Spring S."/>
            <person name="Rohde M."/>
            <person name="Sikorski J."/>
            <person name="Goker M."/>
            <person name="Woyke T."/>
            <person name="Bristow J."/>
            <person name="Eisen J.A."/>
            <person name="Markowitz V."/>
            <person name="Hugenholtz P."/>
            <person name="Kyrpides N.C."/>
            <person name="Klenk H.P."/>
        </authorList>
    </citation>
    <scope>NUCLEOTIDE SEQUENCE [LARGE SCALE GENOMIC DNA]</scope>
    <source>
        <strain evidence="7 8">DSM 12260</strain>
    </source>
</reference>
<dbReference type="GO" id="GO:0016020">
    <property type="term" value="C:membrane"/>
    <property type="evidence" value="ECO:0007669"/>
    <property type="project" value="InterPro"/>
</dbReference>
<dbReference type="InterPro" id="IPR039643">
    <property type="entry name" value="DhaM"/>
</dbReference>
<dbReference type="SUPFAM" id="SSF53062">
    <property type="entry name" value="PTS system fructose IIA component-like"/>
    <property type="match status" value="1"/>
</dbReference>
<dbReference type="eggNOG" id="COG3412">
    <property type="taxonomic scope" value="Bacteria"/>
</dbReference>
<dbReference type="STRING" id="584708.Apau_1954"/>
<dbReference type="GO" id="GO:0047324">
    <property type="term" value="F:phosphoenolpyruvate-glycerone phosphotransferase activity"/>
    <property type="evidence" value="ECO:0007669"/>
    <property type="project" value="UniProtKB-EC"/>
</dbReference>
<dbReference type="RefSeq" id="WP_006301603.1">
    <property type="nucleotide sequence ID" value="NZ_CM001022.1"/>
</dbReference>
<dbReference type="PaxDb" id="584708-Apau_1954"/>
<dbReference type="Proteomes" id="UP000005096">
    <property type="component" value="Chromosome"/>
</dbReference>
<dbReference type="EMBL" id="CM001022">
    <property type="protein sequence ID" value="EFQ24368.1"/>
    <property type="molecule type" value="Genomic_DNA"/>
</dbReference>
<comment type="subunit">
    <text evidence="5">Homodimer. The dihydroxyacetone kinase complex is composed of a homodimer of DhaM, a homodimer of DhaK and the subunit DhaL.</text>
</comment>
<dbReference type="AlphaFoldDB" id="E3CWL3"/>
<dbReference type="Gene3D" id="3.40.50.510">
    <property type="entry name" value="Phosphotransferase system, mannose-type IIA component"/>
    <property type="match status" value="1"/>
</dbReference>
<dbReference type="NCBIfam" id="TIGR02364">
    <property type="entry name" value="dha_pts"/>
    <property type="match status" value="1"/>
</dbReference>
<evidence type="ECO:0000256" key="1">
    <source>
        <dbReference type="ARBA" id="ARBA00001113"/>
    </source>
</evidence>
<dbReference type="EC" id="2.7.1.121" evidence="3"/>
<evidence type="ECO:0000256" key="4">
    <source>
        <dbReference type="ARBA" id="ARBA00022679"/>
    </source>
</evidence>
<feature type="domain" description="PTS EIIA type-4" evidence="6">
    <location>
        <begin position="1"/>
        <end position="133"/>
    </location>
</feature>
<proteinExistence type="predicted"/>
<evidence type="ECO:0000259" key="6">
    <source>
        <dbReference type="PROSITE" id="PS51096"/>
    </source>
</evidence>
<dbReference type="InterPro" id="IPR004701">
    <property type="entry name" value="PTS_EIIA_man-typ"/>
</dbReference>
<name>E3CWL3_9BACT</name>
<organism evidence="7 8">
    <name type="scientific">Aminomonas paucivorans DSM 12260</name>
    <dbReference type="NCBI Taxonomy" id="584708"/>
    <lineage>
        <taxon>Bacteria</taxon>
        <taxon>Thermotogati</taxon>
        <taxon>Synergistota</taxon>
        <taxon>Synergistia</taxon>
        <taxon>Synergistales</taxon>
        <taxon>Synergistaceae</taxon>
        <taxon>Aminomonas</taxon>
    </lineage>
</organism>
<comment type="catalytic activity">
    <reaction evidence="1">
        <text>dihydroxyacetone + phosphoenolpyruvate = dihydroxyacetone phosphate + pyruvate</text>
        <dbReference type="Rhea" id="RHEA:18381"/>
        <dbReference type="ChEBI" id="CHEBI:15361"/>
        <dbReference type="ChEBI" id="CHEBI:16016"/>
        <dbReference type="ChEBI" id="CHEBI:57642"/>
        <dbReference type="ChEBI" id="CHEBI:58702"/>
        <dbReference type="EC" id="2.7.1.121"/>
    </reaction>
</comment>
<dbReference type="PROSITE" id="PS51096">
    <property type="entry name" value="PTS_EIIA_TYPE_4"/>
    <property type="match status" value="1"/>
</dbReference>
<evidence type="ECO:0000256" key="5">
    <source>
        <dbReference type="ARBA" id="ARBA00046577"/>
    </source>
</evidence>
<dbReference type="InterPro" id="IPR012844">
    <property type="entry name" value="DhaM_N"/>
</dbReference>
<evidence type="ECO:0000256" key="3">
    <source>
        <dbReference type="ARBA" id="ARBA00012095"/>
    </source>
</evidence>
<accession>E3CWL3</accession>
<dbReference type="OrthoDB" id="5298at2"/>
<keyword evidence="4 7" id="KW-0808">Transferase</keyword>
<dbReference type="PANTHER" id="PTHR38594">
    <property type="entry name" value="PEP-DEPENDENT DIHYDROXYACETONE KINASE, PHOSPHORYL DONOR SUBUNIT DHAM"/>
    <property type="match status" value="1"/>
</dbReference>
<dbReference type="InterPro" id="IPR036662">
    <property type="entry name" value="PTS_EIIA_man-typ_sf"/>
</dbReference>
<dbReference type="GO" id="GO:0009401">
    <property type="term" value="P:phosphoenolpyruvate-dependent sugar phosphotransferase system"/>
    <property type="evidence" value="ECO:0007669"/>
    <property type="project" value="InterPro"/>
</dbReference>
<protein>
    <recommendedName>
        <fullName evidence="3">phosphoenolpyruvate--glycerone phosphotransferase</fullName>
        <ecNumber evidence="3">2.7.1.121</ecNumber>
    </recommendedName>
</protein>
<dbReference type="PANTHER" id="PTHR38594:SF1">
    <property type="entry name" value="PEP-DEPENDENT DIHYDROXYACETONE KINASE, PHOSPHORYL DONOR SUBUNIT DHAM"/>
    <property type="match status" value="1"/>
</dbReference>
<evidence type="ECO:0000313" key="7">
    <source>
        <dbReference type="EMBL" id="EFQ24368.1"/>
    </source>
</evidence>
<comment type="function">
    <text evidence="2">Component of the dihydroxyacetone kinase complex, which is responsible for the phosphoenolpyruvate (PEP)-dependent phosphorylation of dihydroxyacetone. DhaM serves as the phosphoryl donor. Is phosphorylated by phosphoenolpyruvate in an EI- and HPr-dependent reaction, and a phosphorelay system on histidine residues finally leads to phosphoryl transfer to DhaL and dihydroxyacetone.</text>
</comment>
<keyword evidence="7" id="KW-0418">Kinase</keyword>
<dbReference type="HOGENOM" id="CLU_045361_2_0_0"/>
<gene>
    <name evidence="7" type="ORF">Apau_1954</name>
</gene>